<sequence length="29" mass="3588">MCIHSIHFFKRKVKFSLFIFNLLVKKSYL</sequence>
<reference evidence="1" key="1">
    <citation type="journal article" date="2021" name="Proc. Natl. Acad. Sci. U.S.A.">
        <title>A Catalog of Tens of Thousands of Viruses from Human Metagenomes Reveals Hidden Associations with Chronic Diseases.</title>
        <authorList>
            <person name="Tisza M.J."/>
            <person name="Buck C.B."/>
        </authorList>
    </citation>
    <scope>NUCLEOTIDE SEQUENCE</scope>
    <source>
        <strain evidence="1">CtZ2t4</strain>
    </source>
</reference>
<proteinExistence type="predicted"/>
<evidence type="ECO:0000313" key="1">
    <source>
        <dbReference type="EMBL" id="DAF53812.1"/>
    </source>
</evidence>
<dbReference type="EMBL" id="BK032664">
    <property type="protein sequence ID" value="DAF53812.1"/>
    <property type="molecule type" value="Genomic_DNA"/>
</dbReference>
<accession>A0A8S5SS02</accession>
<protein>
    <submittedName>
        <fullName evidence="1">Uncharacterized protein</fullName>
    </submittedName>
</protein>
<name>A0A8S5SS02_9CAUD</name>
<organism evidence="1">
    <name type="scientific">Myoviridae sp. ctZ2t4</name>
    <dbReference type="NCBI Taxonomy" id="2827693"/>
    <lineage>
        <taxon>Viruses</taxon>
        <taxon>Duplodnaviria</taxon>
        <taxon>Heunggongvirae</taxon>
        <taxon>Uroviricota</taxon>
        <taxon>Caudoviricetes</taxon>
    </lineage>
</organism>